<dbReference type="PRINTS" id="PR01232">
    <property type="entry name" value="NAHCO3TRSPRT"/>
</dbReference>
<evidence type="ECO:0000256" key="5">
    <source>
        <dbReference type="ARBA" id="ARBA00022692"/>
    </source>
</evidence>
<evidence type="ECO:0000256" key="1">
    <source>
        <dbReference type="ARBA" id="ARBA00004554"/>
    </source>
</evidence>
<comment type="similarity">
    <text evidence="2">Belongs to the anion exchanger (TC 2.A.31) family.</text>
</comment>
<dbReference type="GO" id="GO:0016323">
    <property type="term" value="C:basolateral plasma membrane"/>
    <property type="evidence" value="ECO:0007669"/>
    <property type="project" value="UniProtKB-SubCell"/>
</dbReference>
<comment type="caution">
    <text evidence="12">The sequence shown here is derived from an EMBL/GenBank/DDBJ whole genome shotgun (WGS) entry which is preliminary data.</text>
</comment>
<gene>
    <name evidence="12" type="ORF">HAZT_HAZT005526</name>
</gene>
<feature type="domain" description="Bicarbonate transporter-like transmembrane" evidence="10">
    <location>
        <begin position="449"/>
        <end position="704"/>
    </location>
</feature>
<reference evidence="12" key="3">
    <citation type="submission" date="2019-06" db="EMBL/GenBank/DDBJ databases">
        <authorList>
            <person name="Poynton C."/>
            <person name="Hasenbein S."/>
            <person name="Benoit J.B."/>
            <person name="Sepulveda M.S."/>
            <person name="Poelchau M.F."/>
            <person name="Murali S.C."/>
            <person name="Chen S."/>
            <person name="Glastad K.M."/>
            <person name="Werren J.H."/>
            <person name="Vineis J.H."/>
            <person name="Bowen J.L."/>
            <person name="Friedrich M."/>
            <person name="Jones J."/>
            <person name="Robertson H.M."/>
            <person name="Feyereisen R."/>
            <person name="Mechler-Hickson A."/>
            <person name="Mathers N."/>
            <person name="Lee C.E."/>
            <person name="Colbourne J.K."/>
            <person name="Biales A."/>
            <person name="Johnston J.S."/>
            <person name="Wellborn G.A."/>
            <person name="Rosendale A.J."/>
            <person name="Cridge A.G."/>
            <person name="Munoz-Torres M.C."/>
            <person name="Bain P.A."/>
            <person name="Manny A.R."/>
            <person name="Major K.M."/>
            <person name="Lambert F.N."/>
            <person name="Vulpe C.D."/>
            <person name="Tuck P."/>
            <person name="Blalock B.J."/>
            <person name="Lin Y.-Y."/>
            <person name="Smith M.E."/>
            <person name="Ochoa-Acuna H."/>
            <person name="Chen M.-J.M."/>
            <person name="Childers C.P."/>
            <person name="Qu J."/>
            <person name="Dugan S."/>
            <person name="Lee S.L."/>
            <person name="Chao H."/>
            <person name="Dinh H."/>
            <person name="Han Y."/>
            <person name="Doddapaneni H."/>
            <person name="Worley K.C."/>
            <person name="Muzny D.M."/>
            <person name="Gibbs R.A."/>
            <person name="Richards S."/>
        </authorList>
    </citation>
    <scope>NUCLEOTIDE SEQUENCE</scope>
    <source>
        <strain evidence="12">HAZT.00-mixed</strain>
        <tissue evidence="12">Whole organism</tissue>
    </source>
</reference>
<evidence type="ECO:0000256" key="6">
    <source>
        <dbReference type="ARBA" id="ARBA00022989"/>
    </source>
</evidence>
<feature type="transmembrane region" description="Helical" evidence="9">
    <location>
        <begin position="565"/>
        <end position="589"/>
    </location>
</feature>
<accession>A0A6A0HC55</accession>
<evidence type="ECO:0000256" key="9">
    <source>
        <dbReference type="SAM" id="Phobius"/>
    </source>
</evidence>
<sequence>MGPQVRCLIHMGPQVRCLIHMGPQVRCLIHMGPQVRCLIDMGPQVRCLIDMGPQVRCLIHMGPQVRCLIHMGPQVQCLIYMGPQVRCLIHWAQVNTMQFNGTKFEVLRYRGSGRAGMEHRYLAPDNSEIEEKQLVRDLGALMNTQDQRDGKVELLGEVEAPGSVLTAEETGEVPYVILYTWKMITGMVPNFESETFRIETYHNERRGRLCKIPPLRNRSAVRFQSLREGSLFVAGPRLFNVLPKDLREEEFTLETFKRQLDVFLGTIPDQPPLQHNQRREASNSIVHQVRCLIYMGSQVRCLIYMGSQVRCLIYMGPQVRWLIHMSPQVRCFIRMGPQVRCLVLMGPQGGLSHFHENGRAMATLFSDEIFHEVAYKAQKNEHLLAGVDEFLDAVTVLPPGEWDPSIRIEPPALIPSQEQRKKPQKVLVVDEEEEERKMREASGLVRTGRLFGGFINDVKRKAPWYWSDFRDGISMQSVATFFFLYFACLAPIITFGGLLGEATGNRIAAMESLVSGLVCGVVYGLFSGQPLTILGSTGPVLVFESIMYDFCTRAEWDYLSFRLWVGLWCGAILILLVAIDASAMVCYITRFTEENFATLIAFIFIYKAVEKVALIGSKYPMETHVDWEKPCVCDAGEEWNGTVNDWNITSDDCVQSFNGTMVGPGCAHYYPDVFLLSVLLFLGTFLISCTLKDFKGASFFPTKVS</sequence>
<feature type="domain" description="Band 3 cytoplasmic" evidence="11">
    <location>
        <begin position="342"/>
        <end position="404"/>
    </location>
</feature>
<name>A0A6A0HC55_HYAAZ</name>
<evidence type="ECO:0000256" key="2">
    <source>
        <dbReference type="ARBA" id="ARBA00010993"/>
    </source>
</evidence>
<evidence type="ECO:0000256" key="8">
    <source>
        <dbReference type="ARBA" id="ARBA00023136"/>
    </source>
</evidence>
<evidence type="ECO:0000256" key="3">
    <source>
        <dbReference type="ARBA" id="ARBA00022448"/>
    </source>
</evidence>
<dbReference type="FunFam" id="1.10.287.570:FF:000001">
    <property type="entry name" value="Anion exchange protein"/>
    <property type="match status" value="1"/>
</dbReference>
<reference evidence="12" key="1">
    <citation type="submission" date="2014-08" db="EMBL/GenBank/DDBJ databases">
        <authorList>
            <person name="Murali S."/>
            <person name="Richards S."/>
            <person name="Bandaranaike D."/>
            <person name="Bellair M."/>
            <person name="Blankenburg K."/>
            <person name="Chao H."/>
            <person name="Dinh H."/>
            <person name="Doddapaneni H."/>
            <person name="Dugan-Rocha S."/>
            <person name="Elkadiri S."/>
            <person name="Gnanaolivu R."/>
            <person name="Hughes D."/>
            <person name="Lee S."/>
            <person name="Li M."/>
            <person name="Ming W."/>
            <person name="Munidasa M."/>
            <person name="Muniz J."/>
            <person name="Nguyen L."/>
            <person name="Osuji N."/>
            <person name="Pu L.-L."/>
            <person name="Puazo M."/>
            <person name="Skinner E."/>
            <person name="Qu C."/>
            <person name="Quiroz J."/>
            <person name="Raj R."/>
            <person name="Weissenberger G."/>
            <person name="Xin Y."/>
            <person name="Zou X."/>
            <person name="Han Y."/>
            <person name="Worley K."/>
            <person name="Muzny D."/>
            <person name="Gibbs R."/>
        </authorList>
    </citation>
    <scope>NUCLEOTIDE SEQUENCE</scope>
    <source>
        <strain evidence="12">HAZT.00-mixed</strain>
        <tissue evidence="12">Whole organism</tissue>
    </source>
</reference>
<dbReference type="Pfam" id="PF00955">
    <property type="entry name" value="HCO3_cotransp"/>
    <property type="match status" value="1"/>
</dbReference>
<keyword evidence="3" id="KW-0813">Transport</keyword>
<dbReference type="PANTHER" id="PTHR11453:SF36">
    <property type="entry name" value="ANION EXCHANGE PROTEIN"/>
    <property type="match status" value="1"/>
</dbReference>
<dbReference type="Gene3D" id="3.40.930.10">
    <property type="entry name" value="Mannitol-specific EII, Chain A"/>
    <property type="match status" value="1"/>
</dbReference>
<evidence type="ECO:0000259" key="10">
    <source>
        <dbReference type="Pfam" id="PF00955"/>
    </source>
</evidence>
<evidence type="ECO:0000256" key="7">
    <source>
        <dbReference type="ARBA" id="ARBA00023065"/>
    </source>
</evidence>
<dbReference type="Gene3D" id="1.10.287.570">
    <property type="entry name" value="Helical hairpin bin"/>
    <property type="match status" value="1"/>
</dbReference>
<dbReference type="GO" id="GO:0008509">
    <property type="term" value="F:monoatomic anion transmembrane transporter activity"/>
    <property type="evidence" value="ECO:0007669"/>
    <property type="project" value="InterPro"/>
</dbReference>
<dbReference type="InterPro" id="IPR003024">
    <property type="entry name" value="Na/HCO3_transpt"/>
</dbReference>
<keyword evidence="7" id="KW-0406">Ion transport</keyword>
<feature type="transmembrane region" description="Helical" evidence="9">
    <location>
        <begin position="596"/>
        <end position="616"/>
    </location>
</feature>
<dbReference type="Pfam" id="PF07565">
    <property type="entry name" value="Band_3_cyto"/>
    <property type="match status" value="1"/>
</dbReference>
<evidence type="ECO:0008006" key="13">
    <source>
        <dbReference type="Google" id="ProtNLM"/>
    </source>
</evidence>
<proteinExistence type="inferred from homology"/>
<keyword evidence="8 9" id="KW-0472">Membrane</keyword>
<reference evidence="12" key="2">
    <citation type="journal article" date="2018" name="Environ. Sci. Technol.">
        <title>The Toxicogenome of Hyalella azteca: A Model for Sediment Ecotoxicology and Evolutionary Toxicology.</title>
        <authorList>
            <person name="Poynton H.C."/>
            <person name="Hasenbein S."/>
            <person name="Benoit J.B."/>
            <person name="Sepulveda M.S."/>
            <person name="Poelchau M.F."/>
            <person name="Hughes D.S.T."/>
            <person name="Murali S.C."/>
            <person name="Chen S."/>
            <person name="Glastad K.M."/>
            <person name="Goodisman M.A.D."/>
            <person name="Werren J.H."/>
            <person name="Vineis J.H."/>
            <person name="Bowen J.L."/>
            <person name="Friedrich M."/>
            <person name="Jones J."/>
            <person name="Robertson H.M."/>
            <person name="Feyereisen R."/>
            <person name="Mechler-Hickson A."/>
            <person name="Mathers N."/>
            <person name="Lee C.E."/>
            <person name="Colbourne J.K."/>
            <person name="Biales A."/>
            <person name="Johnston J.S."/>
            <person name="Wellborn G.A."/>
            <person name="Rosendale A.J."/>
            <person name="Cridge A.G."/>
            <person name="Munoz-Torres M.C."/>
            <person name="Bain P.A."/>
            <person name="Manny A.R."/>
            <person name="Major K.M."/>
            <person name="Lambert F.N."/>
            <person name="Vulpe C.D."/>
            <person name="Tuck P."/>
            <person name="Blalock B.J."/>
            <person name="Lin Y.Y."/>
            <person name="Smith M.E."/>
            <person name="Ochoa-Acuna H."/>
            <person name="Chen M.M."/>
            <person name="Childers C.P."/>
            <person name="Qu J."/>
            <person name="Dugan S."/>
            <person name="Lee S.L."/>
            <person name="Chao H."/>
            <person name="Dinh H."/>
            <person name="Han Y."/>
            <person name="Doddapaneni H."/>
            <person name="Worley K.C."/>
            <person name="Muzny D.M."/>
            <person name="Gibbs R.A."/>
            <person name="Richards S."/>
        </authorList>
    </citation>
    <scope>NUCLEOTIDE SEQUENCE</scope>
    <source>
        <strain evidence="12">HAZT.00-mixed</strain>
        <tissue evidence="12">Whole organism</tissue>
    </source>
</reference>
<dbReference type="PANTHER" id="PTHR11453">
    <property type="entry name" value="ANION EXCHANGE PROTEIN"/>
    <property type="match status" value="1"/>
</dbReference>
<dbReference type="GO" id="GO:0051453">
    <property type="term" value="P:regulation of intracellular pH"/>
    <property type="evidence" value="ECO:0007669"/>
    <property type="project" value="TreeGrafter"/>
</dbReference>
<dbReference type="InterPro" id="IPR013769">
    <property type="entry name" value="Band3_cytoplasmic_dom"/>
</dbReference>
<dbReference type="InterPro" id="IPR016152">
    <property type="entry name" value="PTrfase/Anion_transptr"/>
</dbReference>
<evidence type="ECO:0000259" key="11">
    <source>
        <dbReference type="Pfam" id="PF07565"/>
    </source>
</evidence>
<feature type="transmembrane region" description="Helical" evidence="9">
    <location>
        <begin position="478"/>
        <end position="500"/>
    </location>
</feature>
<keyword evidence="5 9" id="KW-0812">Transmembrane</keyword>
<evidence type="ECO:0000313" key="12">
    <source>
        <dbReference type="EMBL" id="KAA0203370.1"/>
    </source>
</evidence>
<feature type="transmembrane region" description="Helical" evidence="9">
    <location>
        <begin position="673"/>
        <end position="691"/>
    </location>
</feature>
<dbReference type="PRINTS" id="PR01231">
    <property type="entry name" value="HCO3TRNSPORT"/>
</dbReference>
<dbReference type="EMBL" id="JQDR03001765">
    <property type="protein sequence ID" value="KAA0203370.1"/>
    <property type="molecule type" value="Genomic_DNA"/>
</dbReference>
<dbReference type="SUPFAM" id="SSF55804">
    <property type="entry name" value="Phoshotransferase/anion transport protein"/>
    <property type="match status" value="1"/>
</dbReference>
<feature type="transmembrane region" description="Helical" evidence="9">
    <location>
        <begin position="507"/>
        <end position="526"/>
    </location>
</feature>
<organism evidence="12">
    <name type="scientific">Hyalella azteca</name>
    <name type="common">Amphipod</name>
    <dbReference type="NCBI Taxonomy" id="294128"/>
    <lineage>
        <taxon>Eukaryota</taxon>
        <taxon>Metazoa</taxon>
        <taxon>Ecdysozoa</taxon>
        <taxon>Arthropoda</taxon>
        <taxon>Crustacea</taxon>
        <taxon>Multicrustacea</taxon>
        <taxon>Malacostraca</taxon>
        <taxon>Eumalacostraca</taxon>
        <taxon>Peracarida</taxon>
        <taxon>Amphipoda</taxon>
        <taxon>Senticaudata</taxon>
        <taxon>Talitrida</taxon>
        <taxon>Talitroidea</taxon>
        <taxon>Hyalellidae</taxon>
        <taxon>Hyalella</taxon>
    </lineage>
</organism>
<keyword evidence="4" id="KW-1003">Cell membrane</keyword>
<dbReference type="InterPro" id="IPR003020">
    <property type="entry name" value="HCO3_transpt_euk"/>
</dbReference>
<dbReference type="AlphaFoldDB" id="A0A6A0HC55"/>
<comment type="subcellular location">
    <subcellularLocation>
        <location evidence="1">Basolateral cell membrane</location>
        <topology evidence="1">Multi-pass membrane protein</topology>
    </subcellularLocation>
</comment>
<keyword evidence="6 9" id="KW-1133">Transmembrane helix</keyword>
<dbReference type="GO" id="GO:0008510">
    <property type="term" value="F:sodium:bicarbonate symporter activity"/>
    <property type="evidence" value="ECO:0007669"/>
    <property type="project" value="TreeGrafter"/>
</dbReference>
<protein>
    <recommendedName>
        <fullName evidence="13">Anion exchange protein</fullName>
    </recommendedName>
</protein>
<dbReference type="InterPro" id="IPR011531">
    <property type="entry name" value="HCO3_transpt-like_TM_dom"/>
</dbReference>
<evidence type="ECO:0000256" key="4">
    <source>
        <dbReference type="ARBA" id="ARBA00022475"/>
    </source>
</evidence>
<dbReference type="GO" id="GO:0005452">
    <property type="term" value="F:solute:inorganic anion antiporter activity"/>
    <property type="evidence" value="ECO:0007669"/>
    <property type="project" value="InterPro"/>
</dbReference>
<dbReference type="Proteomes" id="UP000711488">
    <property type="component" value="Unassembled WGS sequence"/>
</dbReference>